<evidence type="ECO:0000313" key="5">
    <source>
        <dbReference type="EMBL" id="MDA5193039.1"/>
    </source>
</evidence>
<comment type="similarity">
    <text evidence="1">Belongs to the methyltransferase superfamily.</text>
</comment>
<reference evidence="5" key="2">
    <citation type="journal article" date="2023" name="Syst. Appl. Microbiol.">
        <title>Govania unica gen. nov., sp. nov., a rare biosphere bacterium that represents a novel family in the class Alphaproteobacteria.</title>
        <authorList>
            <person name="Vandamme P."/>
            <person name="Peeters C."/>
            <person name="Hettiarachchi A."/>
            <person name="Cnockaert M."/>
            <person name="Carlier A."/>
        </authorList>
    </citation>
    <scope>NUCLEOTIDE SEQUENCE</scope>
    <source>
        <strain evidence="5">LMG 31809</strain>
    </source>
</reference>
<dbReference type="GO" id="GO:0008757">
    <property type="term" value="F:S-adenosylmethionine-dependent methyltransferase activity"/>
    <property type="evidence" value="ECO:0007669"/>
    <property type="project" value="InterPro"/>
</dbReference>
<dbReference type="InterPro" id="IPR029063">
    <property type="entry name" value="SAM-dependent_MTases_sf"/>
</dbReference>
<name>A0A9X3Z6L2_9PROT</name>
<comment type="caution">
    <text evidence="5">The sequence shown here is derived from an EMBL/GenBank/DDBJ whole genome shotgun (WGS) entry which is preliminary data.</text>
</comment>
<evidence type="ECO:0000313" key="6">
    <source>
        <dbReference type="Proteomes" id="UP001141619"/>
    </source>
</evidence>
<evidence type="ECO:0000256" key="1">
    <source>
        <dbReference type="ARBA" id="ARBA00008361"/>
    </source>
</evidence>
<dbReference type="CDD" id="cd02440">
    <property type="entry name" value="AdoMet_MTases"/>
    <property type="match status" value="1"/>
</dbReference>
<dbReference type="AlphaFoldDB" id="A0A9X3Z6L2"/>
<dbReference type="SUPFAM" id="SSF53335">
    <property type="entry name" value="S-adenosyl-L-methionine-dependent methyltransferases"/>
    <property type="match status" value="1"/>
</dbReference>
<dbReference type="Proteomes" id="UP001141619">
    <property type="component" value="Unassembled WGS sequence"/>
</dbReference>
<reference evidence="5" key="1">
    <citation type="submission" date="2022-08" db="EMBL/GenBank/DDBJ databases">
        <authorList>
            <person name="Vandamme P."/>
            <person name="Hettiarachchi A."/>
            <person name="Peeters C."/>
            <person name="Cnockaert M."/>
            <person name="Carlier A."/>
        </authorList>
    </citation>
    <scope>NUCLEOTIDE SEQUENCE</scope>
    <source>
        <strain evidence="5">LMG 31809</strain>
    </source>
</reference>
<dbReference type="Gene3D" id="3.40.50.150">
    <property type="entry name" value="Vaccinia Virus protein VP39"/>
    <property type="match status" value="1"/>
</dbReference>
<dbReference type="InterPro" id="IPR013216">
    <property type="entry name" value="Methyltransf_11"/>
</dbReference>
<dbReference type="Pfam" id="PF08241">
    <property type="entry name" value="Methyltransf_11"/>
    <property type="match status" value="1"/>
</dbReference>
<organism evidence="5 6">
    <name type="scientific">Govanella unica</name>
    <dbReference type="NCBI Taxonomy" id="2975056"/>
    <lineage>
        <taxon>Bacteria</taxon>
        <taxon>Pseudomonadati</taxon>
        <taxon>Pseudomonadota</taxon>
        <taxon>Alphaproteobacteria</taxon>
        <taxon>Emcibacterales</taxon>
        <taxon>Govanellaceae</taxon>
        <taxon>Govanella</taxon>
    </lineage>
</organism>
<keyword evidence="2 5" id="KW-0489">Methyltransferase</keyword>
<keyword evidence="3" id="KW-0808">Transferase</keyword>
<sequence>MTDWQASKNWFDRGGQAYARFRPEYPLGPARFLAETARSHKCAVDVGCGNGQLTAQLAAYFDDVVGLDPSADQIANAPAQQGVRYICASAEKLPLPDRSANLITAAQAAHWFDLPAFYAEARRIASDGAALALISYGVLRLPGDLQSRFDRFYHDEIGPYWPPERKLVDRGYRDLCFPFEERQAPQMDIQLAWALGDFLGYLSTWSAVQRVKGTGREDILNDFARDISRLWGDPTKTQPVSWPINMRIGLL</sequence>
<dbReference type="RefSeq" id="WP_274942737.1">
    <property type="nucleotide sequence ID" value="NZ_JANWOI010000001.1"/>
</dbReference>
<evidence type="ECO:0000256" key="3">
    <source>
        <dbReference type="ARBA" id="ARBA00022679"/>
    </source>
</evidence>
<dbReference type="EMBL" id="JANWOI010000001">
    <property type="protein sequence ID" value="MDA5193039.1"/>
    <property type="molecule type" value="Genomic_DNA"/>
</dbReference>
<dbReference type="GO" id="GO:0032259">
    <property type="term" value="P:methylation"/>
    <property type="evidence" value="ECO:0007669"/>
    <property type="project" value="UniProtKB-KW"/>
</dbReference>
<dbReference type="PANTHER" id="PTHR44942">
    <property type="entry name" value="METHYLTRANSF_11 DOMAIN-CONTAINING PROTEIN"/>
    <property type="match status" value="1"/>
</dbReference>
<evidence type="ECO:0000256" key="2">
    <source>
        <dbReference type="ARBA" id="ARBA00022603"/>
    </source>
</evidence>
<feature type="domain" description="Methyltransferase type 11" evidence="4">
    <location>
        <begin position="44"/>
        <end position="132"/>
    </location>
</feature>
<proteinExistence type="inferred from homology"/>
<dbReference type="InterPro" id="IPR051052">
    <property type="entry name" value="Diverse_substrate_MTase"/>
</dbReference>
<evidence type="ECO:0000259" key="4">
    <source>
        <dbReference type="Pfam" id="PF08241"/>
    </source>
</evidence>
<dbReference type="PANTHER" id="PTHR44942:SF4">
    <property type="entry name" value="METHYLTRANSFERASE TYPE 11 DOMAIN-CONTAINING PROTEIN"/>
    <property type="match status" value="1"/>
</dbReference>
<accession>A0A9X3Z6L2</accession>
<keyword evidence="6" id="KW-1185">Reference proteome</keyword>
<gene>
    <name evidence="5" type="ORF">NYP16_03585</name>
</gene>
<protein>
    <submittedName>
        <fullName evidence="5">Methyltransferase domain-containing protein</fullName>
    </submittedName>
</protein>